<keyword evidence="11" id="KW-1185">Reference proteome</keyword>
<feature type="binding site" evidence="7">
    <location>
        <position position="162"/>
    </location>
    <ligand>
        <name>L-aspartate</name>
        <dbReference type="ChEBI" id="CHEBI:29991"/>
    </ligand>
</feature>
<comment type="caution">
    <text evidence="10">The sequence shown here is derived from an EMBL/GenBank/DDBJ whole genome shotgun (WGS) entry which is preliminary data.</text>
</comment>
<comment type="similarity">
    <text evidence="2 7">Belongs to the aspartate/ornithine carbamoyltransferase superfamily. ATCase family.</text>
</comment>
<dbReference type="OrthoDB" id="9774690at2"/>
<dbReference type="Gene3D" id="3.40.50.1370">
    <property type="entry name" value="Aspartate/ornithine carbamoyltransferase"/>
    <property type="match status" value="2"/>
</dbReference>
<dbReference type="PRINTS" id="PR00100">
    <property type="entry name" value="AOTCASE"/>
</dbReference>
<reference evidence="10 11" key="1">
    <citation type="submission" date="2015-11" db="EMBL/GenBank/DDBJ databases">
        <title>Genomic analysis of 38 Legionella species identifies large and diverse effector repertoires.</title>
        <authorList>
            <person name="Burstein D."/>
            <person name="Amaro F."/>
            <person name="Zusman T."/>
            <person name="Lifshitz Z."/>
            <person name="Cohen O."/>
            <person name="Gilbert J.A."/>
            <person name="Pupko T."/>
            <person name="Shuman H.A."/>
            <person name="Segal G."/>
        </authorList>
    </citation>
    <scope>NUCLEOTIDE SEQUENCE [LARGE SCALE GENOMIC DNA]</scope>
    <source>
        <strain evidence="10 11">ATCC 49505</strain>
    </source>
</reference>
<feature type="binding site" evidence="7">
    <location>
        <position position="215"/>
    </location>
    <ligand>
        <name>L-aspartate</name>
        <dbReference type="ChEBI" id="CHEBI:29991"/>
    </ligand>
</feature>
<dbReference type="UniPathway" id="UPA00070">
    <property type="reaction ID" value="UER00116"/>
</dbReference>
<keyword evidence="4 7" id="KW-0665">Pyrimidine biosynthesis</keyword>
<feature type="binding site" evidence="7">
    <location>
        <position position="50"/>
    </location>
    <ligand>
        <name>carbamoyl phosphate</name>
        <dbReference type="ChEBI" id="CHEBI:58228"/>
    </ligand>
</feature>
<accession>A0A0W0VLU2</accession>
<comment type="pathway">
    <text evidence="1 7">Pyrimidine metabolism; UMP biosynthesis via de novo pathway; (S)-dihydroorotate from bicarbonate: step 2/3.</text>
</comment>
<dbReference type="InterPro" id="IPR036901">
    <property type="entry name" value="Asp/Orn_carbamoylTrfase_sf"/>
</dbReference>
<dbReference type="HAMAP" id="MF_00001">
    <property type="entry name" value="Asp_carb_tr"/>
    <property type="match status" value="1"/>
</dbReference>
<dbReference type="EC" id="2.1.3.2" evidence="7"/>
<dbReference type="PATRIC" id="fig|45068.5.peg.1272"/>
<sequence length="301" mass="33866">MNHFLEINQLTREEAETLVQRALYFKHHAVYPDYSFLTVANLFYENSTRTRVSFELAAKQLQMKVINLDLQSSSENKGERIEDTVKTLNAMGISLFVIRHRQDGLPKYLANVLQDGAHIINAGDGQHAHPSQAMLDAMTIIEKKRELQKLKIAIVGDIKHSRVANSLQQIFSLFQVAELALVAPALWQPETVHYGQITDSLCEGLAGADVVICLRVQKERLLSNEHLELESYRQNFAITPKTLAYAKKDALLMHPGPINRGVELDNEVADGSQSCILQQVKNGVFMRMAILEAIGRSVYRS</sequence>
<comment type="catalytic activity">
    <reaction evidence="6 7">
        <text>carbamoyl phosphate + L-aspartate = N-carbamoyl-L-aspartate + phosphate + H(+)</text>
        <dbReference type="Rhea" id="RHEA:20013"/>
        <dbReference type="ChEBI" id="CHEBI:15378"/>
        <dbReference type="ChEBI" id="CHEBI:29991"/>
        <dbReference type="ChEBI" id="CHEBI:32814"/>
        <dbReference type="ChEBI" id="CHEBI:43474"/>
        <dbReference type="ChEBI" id="CHEBI:58228"/>
        <dbReference type="EC" id="2.1.3.2"/>
    </reaction>
</comment>
<gene>
    <name evidence="7 10" type="primary">pyrB</name>
    <name evidence="10" type="ORF">Llon_1180</name>
</gene>
<dbReference type="NCBIfam" id="TIGR00670">
    <property type="entry name" value="asp_carb_tr"/>
    <property type="match status" value="1"/>
</dbReference>
<dbReference type="PROSITE" id="PS00097">
    <property type="entry name" value="CARBAMOYLTRANSFERASE"/>
    <property type="match status" value="1"/>
</dbReference>
<feature type="domain" description="Aspartate/ornithine carbamoyltransferase Asp/Orn-binding" evidence="8">
    <location>
        <begin position="149"/>
        <end position="293"/>
    </location>
</feature>
<dbReference type="Proteomes" id="UP000054997">
    <property type="component" value="Unassembled WGS sequence"/>
</dbReference>
<dbReference type="InterPro" id="IPR006132">
    <property type="entry name" value="Asp/Orn_carbamoyltranf_P-bd"/>
</dbReference>
<evidence type="ECO:0000256" key="7">
    <source>
        <dbReference type="HAMAP-Rule" id="MF_00001"/>
    </source>
</evidence>
<comment type="subunit">
    <text evidence="7">Heterododecamer (2C3:3R2) of six catalytic PyrB chains organized as two trimers (C3), and six regulatory PyrI chains organized as three dimers (R2).</text>
</comment>
<dbReference type="AlphaFoldDB" id="A0A0W0VLU2"/>
<dbReference type="PRINTS" id="PR00101">
    <property type="entry name" value="ATCASE"/>
</dbReference>
<feature type="binding site" evidence="7">
    <location>
        <position position="129"/>
    </location>
    <ligand>
        <name>carbamoyl phosphate</name>
        <dbReference type="ChEBI" id="CHEBI:58228"/>
    </ligand>
</feature>
<feature type="domain" description="Aspartate/ornithine carbamoyltransferase carbamoyl-P binding" evidence="9">
    <location>
        <begin position="3"/>
        <end position="142"/>
    </location>
</feature>
<feature type="binding site" evidence="7">
    <location>
        <position position="99"/>
    </location>
    <ligand>
        <name>carbamoyl phosphate</name>
        <dbReference type="ChEBI" id="CHEBI:58228"/>
    </ligand>
</feature>
<evidence type="ECO:0000256" key="6">
    <source>
        <dbReference type="ARBA" id="ARBA00048859"/>
    </source>
</evidence>
<dbReference type="GO" id="GO:0004070">
    <property type="term" value="F:aspartate carbamoyltransferase activity"/>
    <property type="evidence" value="ECO:0007669"/>
    <property type="project" value="UniProtKB-UniRule"/>
</dbReference>
<feature type="binding site" evidence="7">
    <location>
        <position position="132"/>
    </location>
    <ligand>
        <name>carbamoyl phosphate</name>
        <dbReference type="ChEBI" id="CHEBI:58228"/>
    </ligand>
</feature>
<dbReference type="Pfam" id="PF02729">
    <property type="entry name" value="OTCace_N"/>
    <property type="match status" value="1"/>
</dbReference>
<dbReference type="GO" id="GO:0044205">
    <property type="term" value="P:'de novo' UMP biosynthetic process"/>
    <property type="evidence" value="ECO:0007669"/>
    <property type="project" value="UniProtKB-UniRule"/>
</dbReference>
<dbReference type="PANTHER" id="PTHR45753:SF6">
    <property type="entry name" value="ASPARTATE CARBAMOYLTRANSFERASE"/>
    <property type="match status" value="1"/>
</dbReference>
<dbReference type="RefSeq" id="WP_058529187.1">
    <property type="nucleotide sequence ID" value="NZ_CAAAHZ010000015.1"/>
</dbReference>
<dbReference type="GO" id="GO:0016597">
    <property type="term" value="F:amino acid binding"/>
    <property type="evidence" value="ECO:0007669"/>
    <property type="project" value="InterPro"/>
</dbReference>
<name>A0A0W0VLU2_9GAMM</name>
<evidence type="ECO:0000256" key="3">
    <source>
        <dbReference type="ARBA" id="ARBA00022679"/>
    </source>
</evidence>
<evidence type="ECO:0000256" key="4">
    <source>
        <dbReference type="ARBA" id="ARBA00022975"/>
    </source>
</evidence>
<feature type="binding site" evidence="7">
    <location>
        <position position="77"/>
    </location>
    <ligand>
        <name>L-aspartate</name>
        <dbReference type="ChEBI" id="CHEBI:29991"/>
    </ligand>
</feature>
<dbReference type="PANTHER" id="PTHR45753">
    <property type="entry name" value="ORNITHINE CARBAMOYLTRANSFERASE, MITOCHONDRIAL"/>
    <property type="match status" value="1"/>
</dbReference>
<keyword evidence="3 7" id="KW-0808">Transferase</keyword>
<evidence type="ECO:0000259" key="9">
    <source>
        <dbReference type="Pfam" id="PF02729"/>
    </source>
</evidence>
<dbReference type="GO" id="GO:0006520">
    <property type="term" value="P:amino acid metabolic process"/>
    <property type="evidence" value="ECO:0007669"/>
    <property type="project" value="InterPro"/>
</dbReference>
<protein>
    <recommendedName>
        <fullName evidence="7">Aspartate carbamoyltransferase</fullName>
        <ecNumber evidence="7">2.1.3.2</ecNumber>
    </recommendedName>
    <alternativeName>
        <fullName evidence="7">Aspartate transcarbamylase</fullName>
        <shortName evidence="7">ATCase</shortName>
    </alternativeName>
</protein>
<dbReference type="GO" id="GO:0005829">
    <property type="term" value="C:cytosol"/>
    <property type="evidence" value="ECO:0007669"/>
    <property type="project" value="TreeGrafter"/>
</dbReference>
<evidence type="ECO:0000259" key="8">
    <source>
        <dbReference type="Pfam" id="PF00185"/>
    </source>
</evidence>
<comment type="function">
    <text evidence="5 7">Catalyzes the condensation of carbamoyl phosphate and aspartate to form carbamoyl aspartate and inorganic phosphate, the committed step in the de novo pyrimidine nucleotide biosynthesis pathway.</text>
</comment>
<evidence type="ECO:0000313" key="11">
    <source>
        <dbReference type="Proteomes" id="UP000054997"/>
    </source>
</evidence>
<evidence type="ECO:0000256" key="2">
    <source>
        <dbReference type="ARBA" id="ARBA00008896"/>
    </source>
</evidence>
<dbReference type="InterPro" id="IPR002082">
    <property type="entry name" value="Asp_carbamoyltransf"/>
</dbReference>
<evidence type="ECO:0000256" key="5">
    <source>
        <dbReference type="ARBA" id="ARBA00043884"/>
    </source>
</evidence>
<dbReference type="InterPro" id="IPR006131">
    <property type="entry name" value="Asp_carbamoyltransf_Asp/Orn-bd"/>
</dbReference>
<organism evidence="10 11">
    <name type="scientific">Legionella londiniensis</name>
    <dbReference type="NCBI Taxonomy" id="45068"/>
    <lineage>
        <taxon>Bacteria</taxon>
        <taxon>Pseudomonadati</taxon>
        <taxon>Pseudomonadota</taxon>
        <taxon>Gammaproteobacteria</taxon>
        <taxon>Legionellales</taxon>
        <taxon>Legionellaceae</taxon>
        <taxon>Legionella</taxon>
    </lineage>
</organism>
<dbReference type="STRING" id="45068.Llon_1180"/>
<dbReference type="EMBL" id="LNYK01000016">
    <property type="protein sequence ID" value="KTD21082.1"/>
    <property type="molecule type" value="Genomic_DNA"/>
</dbReference>
<dbReference type="Pfam" id="PF00185">
    <property type="entry name" value="OTCace"/>
    <property type="match status" value="1"/>
</dbReference>
<evidence type="ECO:0000256" key="1">
    <source>
        <dbReference type="ARBA" id="ARBA00004852"/>
    </source>
</evidence>
<dbReference type="GO" id="GO:0006207">
    <property type="term" value="P:'de novo' pyrimidine nucleobase biosynthetic process"/>
    <property type="evidence" value="ECO:0007669"/>
    <property type="project" value="InterPro"/>
</dbReference>
<feature type="binding site" evidence="7">
    <location>
        <position position="49"/>
    </location>
    <ligand>
        <name>carbamoyl phosphate</name>
        <dbReference type="ChEBI" id="CHEBI:58228"/>
    </ligand>
</feature>
<dbReference type="InterPro" id="IPR006130">
    <property type="entry name" value="Asp/Orn_carbamoylTrfase"/>
</dbReference>
<proteinExistence type="inferred from homology"/>
<feature type="binding site" evidence="7">
    <location>
        <position position="256"/>
    </location>
    <ligand>
        <name>carbamoyl phosphate</name>
        <dbReference type="ChEBI" id="CHEBI:58228"/>
    </ligand>
</feature>
<evidence type="ECO:0000313" key="10">
    <source>
        <dbReference type="EMBL" id="KTD21082.1"/>
    </source>
</evidence>
<feature type="binding site" evidence="7">
    <location>
        <position position="257"/>
    </location>
    <ligand>
        <name>carbamoyl phosphate</name>
        <dbReference type="ChEBI" id="CHEBI:58228"/>
    </ligand>
</feature>
<dbReference type="NCBIfam" id="NF002032">
    <property type="entry name" value="PRK00856.1"/>
    <property type="match status" value="1"/>
</dbReference>
<dbReference type="SUPFAM" id="SSF53671">
    <property type="entry name" value="Aspartate/ornithine carbamoyltransferase"/>
    <property type="match status" value="1"/>
</dbReference>